<keyword evidence="4" id="KW-1185">Reference proteome</keyword>
<evidence type="ECO:0000313" key="4">
    <source>
        <dbReference type="Proteomes" id="UP000663935"/>
    </source>
</evidence>
<protein>
    <submittedName>
        <fullName evidence="3">DUF4091 domain-containing protein</fullName>
    </submittedName>
</protein>
<feature type="domain" description="Glycoside hydrolase 123 catalytic" evidence="1">
    <location>
        <begin position="266"/>
        <end position="599"/>
    </location>
</feature>
<evidence type="ECO:0000313" key="3">
    <source>
        <dbReference type="EMBL" id="QTD38980.1"/>
    </source>
</evidence>
<dbReference type="InterPro" id="IPR025150">
    <property type="entry name" value="GH123_cat"/>
</dbReference>
<dbReference type="Pfam" id="PF13320">
    <property type="entry name" value="GH123_cat"/>
    <property type="match status" value="1"/>
</dbReference>
<organism evidence="3 4">
    <name type="scientific">Polaribacter batillariae</name>
    <dbReference type="NCBI Taxonomy" id="2808900"/>
    <lineage>
        <taxon>Bacteria</taxon>
        <taxon>Pseudomonadati</taxon>
        <taxon>Bacteroidota</taxon>
        <taxon>Flavobacteriia</taxon>
        <taxon>Flavobacteriales</taxon>
        <taxon>Flavobacteriaceae</taxon>
    </lineage>
</organism>
<name>A0ABX7SXK0_9FLAO</name>
<accession>A0ABX7SXK0</accession>
<dbReference type="RefSeq" id="WP_207973092.1">
    <property type="nucleotide sequence ID" value="NZ_CP071795.1"/>
</dbReference>
<gene>
    <name evidence="3" type="ORF">JL193_06935</name>
</gene>
<feature type="domain" description="Glycoside hydrolase 123 N-terminal" evidence="2">
    <location>
        <begin position="102"/>
        <end position="233"/>
    </location>
</feature>
<reference evidence="3 4" key="1">
    <citation type="submission" date="2021-03" db="EMBL/GenBank/DDBJ databases">
        <title>Complete genome of Polaribacter_sp.G4M1.</title>
        <authorList>
            <person name="Jeong S.W."/>
            <person name="Bae J.W."/>
        </authorList>
    </citation>
    <scope>NUCLEOTIDE SEQUENCE [LARGE SCALE GENOMIC DNA]</scope>
    <source>
        <strain evidence="3 4">G4M1</strain>
    </source>
</reference>
<dbReference type="Pfam" id="PF22680">
    <property type="entry name" value="Glyco_hydro_123_N_2"/>
    <property type="match status" value="1"/>
</dbReference>
<evidence type="ECO:0000259" key="1">
    <source>
        <dbReference type="Pfam" id="PF13320"/>
    </source>
</evidence>
<dbReference type="Proteomes" id="UP000663935">
    <property type="component" value="Chromosome"/>
</dbReference>
<dbReference type="PROSITE" id="PS51257">
    <property type="entry name" value="PROKAR_LIPOPROTEIN"/>
    <property type="match status" value="1"/>
</dbReference>
<proteinExistence type="predicted"/>
<dbReference type="InterPro" id="IPR053850">
    <property type="entry name" value="Glyco_hydro_123_N_2"/>
</dbReference>
<evidence type="ECO:0000259" key="2">
    <source>
        <dbReference type="Pfam" id="PF22680"/>
    </source>
</evidence>
<dbReference type="EMBL" id="CP071795">
    <property type="protein sequence ID" value="QTD38980.1"/>
    <property type="molecule type" value="Genomic_DNA"/>
</dbReference>
<sequence length="657" mass="76654">MKQLFKLGVFIGFLFLVTSCKENDTKAQGNGNILDNIKSVPEWLKMNVEESLPNKGLNIWVPTGNLQTSSLIRVPRFPRKISETEINKNPALEDFVIKKIDEDSVLKLQAVRNEQISAQIAIASNRYIEDLNVSFSDFKNNNGDVFNKKFIQSRYVKYLSVERARSEYVWSPKIEDIVGEGVSGTMSPNVVGDPLMEYSKVDVPEYRAQPIWFTFKIPKNQKPGIYFGVLKLKSKKLVDKEYNIKIIIEDSSIPDYINYKFHLDLWINPSSIASYYGYKDWSDKHWDMLEVYLKDYASRGGKNITTTITHEPWHKPWINQTTISQSNFGYKSMVEWRKDKEDNWVFDFSVFDKYIELATRLGINESINAYSLTPFHTNQKIHYYDEATNTNKVLELNVGDEEYKKTWTKFLKDFKNHLIKKGWFNRTYLGFDEKPQEVLELLYGIIRESSPEFLDRIIVAGHPETTKYAQNLSISYMFFPGQKLEEKAVVPVIPTISKRNNENKITTFYLCAEPSHPNTLTYSPAIESQMIPWLALKYKTNGYLRWAYNNWTSNPFQSPVFIHNQGDDYYVYPGKNGPISSIRWELLKEGIEDYELFSLIKENRDLSEYDLKLAVDLATKNQDGRFKKAIDMYMYKNLLLKDNSLLVDNNDFKIQKK</sequence>